<name>A0ABP0NA75_9DINO</name>
<sequence length="333" mass="37411">MDSGEVSWIVCSLHGLVQGGGLAMSQIADFRVADSETSYVLGNLSRGAVPCMLLSGLLPLRFSSLAEAMAFYLEDTILDMSSALSLDLVQEVLSSVSRSKEAAFRAASEILPAAAWRRLALRPLIDIHRFAQESYALQLSLKCGEAFQVDRERQLPAPNSSERRRLERRTKDSVHRKVGQRSEGLEGAERVEPWRSLPSVHLTLPRRVVEILAEVSRNRWNVPRPRPDQTTRPKEVQARSWSVVFRDLEVLQRLLDLFRTKESFPMGSTVCELARSKIHQVHFRSTSIKKLTSGHQFQEIHAAKDTPDQDSLMLHSVTSICTRWNLAQACALA</sequence>
<evidence type="ECO:0000256" key="1">
    <source>
        <dbReference type="SAM" id="MobiDB-lite"/>
    </source>
</evidence>
<dbReference type="SUPFAM" id="SSF52096">
    <property type="entry name" value="ClpP/crotonase"/>
    <property type="match status" value="1"/>
</dbReference>
<proteinExistence type="predicted"/>
<dbReference type="Gene3D" id="3.90.226.10">
    <property type="entry name" value="2-enoyl-CoA Hydratase, Chain A, domain 1"/>
    <property type="match status" value="1"/>
</dbReference>
<comment type="caution">
    <text evidence="2">The sequence shown here is derived from an EMBL/GenBank/DDBJ whole genome shotgun (WGS) entry which is preliminary data.</text>
</comment>
<dbReference type="EMBL" id="CAXAMN010021473">
    <property type="protein sequence ID" value="CAK9059977.1"/>
    <property type="molecule type" value="Genomic_DNA"/>
</dbReference>
<keyword evidence="3" id="KW-1185">Reference proteome</keyword>
<feature type="region of interest" description="Disordered" evidence="1">
    <location>
        <begin position="152"/>
        <end position="185"/>
    </location>
</feature>
<dbReference type="Proteomes" id="UP001642484">
    <property type="component" value="Unassembled WGS sequence"/>
</dbReference>
<accession>A0ABP0NA75</accession>
<gene>
    <name evidence="2" type="ORF">CCMP2556_LOCUS29510</name>
</gene>
<dbReference type="InterPro" id="IPR029045">
    <property type="entry name" value="ClpP/crotonase-like_dom_sf"/>
</dbReference>
<feature type="compositionally biased region" description="Basic and acidic residues" evidence="1">
    <location>
        <begin position="161"/>
        <end position="175"/>
    </location>
</feature>
<protein>
    <submittedName>
        <fullName evidence="2">Uncharacterized protein</fullName>
    </submittedName>
</protein>
<evidence type="ECO:0000313" key="3">
    <source>
        <dbReference type="Proteomes" id="UP001642484"/>
    </source>
</evidence>
<organism evidence="2 3">
    <name type="scientific">Durusdinium trenchii</name>
    <dbReference type="NCBI Taxonomy" id="1381693"/>
    <lineage>
        <taxon>Eukaryota</taxon>
        <taxon>Sar</taxon>
        <taxon>Alveolata</taxon>
        <taxon>Dinophyceae</taxon>
        <taxon>Suessiales</taxon>
        <taxon>Symbiodiniaceae</taxon>
        <taxon>Durusdinium</taxon>
    </lineage>
</organism>
<reference evidence="2 3" key="1">
    <citation type="submission" date="2024-02" db="EMBL/GenBank/DDBJ databases">
        <authorList>
            <person name="Chen Y."/>
            <person name="Shah S."/>
            <person name="Dougan E. K."/>
            <person name="Thang M."/>
            <person name="Chan C."/>
        </authorList>
    </citation>
    <scope>NUCLEOTIDE SEQUENCE [LARGE SCALE GENOMIC DNA]</scope>
</reference>
<evidence type="ECO:0000313" key="2">
    <source>
        <dbReference type="EMBL" id="CAK9059977.1"/>
    </source>
</evidence>